<evidence type="ECO:0000313" key="3">
    <source>
        <dbReference type="EMBL" id="KAF2149456.1"/>
    </source>
</evidence>
<dbReference type="PANTHER" id="PTHR10963">
    <property type="entry name" value="GLYCOSYL HYDROLASE-RELATED"/>
    <property type="match status" value="1"/>
</dbReference>
<evidence type="ECO:0000256" key="1">
    <source>
        <dbReference type="SAM" id="MobiDB-lite"/>
    </source>
</evidence>
<reference evidence="3" key="1">
    <citation type="journal article" date="2020" name="Stud. Mycol.">
        <title>101 Dothideomycetes genomes: a test case for predicting lifestyles and emergence of pathogens.</title>
        <authorList>
            <person name="Haridas S."/>
            <person name="Albert R."/>
            <person name="Binder M."/>
            <person name="Bloem J."/>
            <person name="Labutti K."/>
            <person name="Salamov A."/>
            <person name="Andreopoulos B."/>
            <person name="Baker S."/>
            <person name="Barry K."/>
            <person name="Bills G."/>
            <person name="Bluhm B."/>
            <person name="Cannon C."/>
            <person name="Castanera R."/>
            <person name="Culley D."/>
            <person name="Daum C."/>
            <person name="Ezra D."/>
            <person name="Gonzalez J."/>
            <person name="Henrissat B."/>
            <person name="Kuo A."/>
            <person name="Liang C."/>
            <person name="Lipzen A."/>
            <person name="Lutzoni F."/>
            <person name="Magnuson J."/>
            <person name="Mondo S."/>
            <person name="Nolan M."/>
            <person name="Ohm R."/>
            <person name="Pangilinan J."/>
            <person name="Park H.-J."/>
            <person name="Ramirez L."/>
            <person name="Alfaro M."/>
            <person name="Sun H."/>
            <person name="Tritt A."/>
            <person name="Yoshinaga Y."/>
            <person name="Zwiers L.-H."/>
            <person name="Turgeon B."/>
            <person name="Goodwin S."/>
            <person name="Spatafora J."/>
            <person name="Crous P."/>
            <person name="Grigoriev I."/>
        </authorList>
    </citation>
    <scope>NUCLEOTIDE SEQUENCE</scope>
    <source>
        <strain evidence="3">CBS 260.36</strain>
    </source>
</reference>
<dbReference type="GO" id="GO:0005975">
    <property type="term" value="P:carbohydrate metabolic process"/>
    <property type="evidence" value="ECO:0007669"/>
    <property type="project" value="InterPro"/>
</dbReference>
<dbReference type="InterPro" id="IPR013320">
    <property type="entry name" value="ConA-like_dom_sf"/>
</dbReference>
<accession>A0A9P4MJ57</accession>
<keyword evidence="3" id="KW-0378">Hydrolase</keyword>
<dbReference type="GO" id="GO:0004553">
    <property type="term" value="F:hydrolase activity, hydrolyzing O-glycosyl compounds"/>
    <property type="evidence" value="ECO:0007669"/>
    <property type="project" value="InterPro"/>
</dbReference>
<gene>
    <name evidence="3" type="ORF">K461DRAFT_281838</name>
</gene>
<dbReference type="OrthoDB" id="192832at2759"/>
<keyword evidence="4" id="KW-1185">Reference proteome</keyword>
<protein>
    <submittedName>
        <fullName evidence="3">Glycoside hydrolase family 16 protein</fullName>
    </submittedName>
</protein>
<dbReference type="Pfam" id="PF26113">
    <property type="entry name" value="GH16_XgeA"/>
    <property type="match status" value="1"/>
</dbReference>
<evidence type="ECO:0000313" key="4">
    <source>
        <dbReference type="Proteomes" id="UP000799439"/>
    </source>
</evidence>
<dbReference type="EMBL" id="ML996091">
    <property type="protein sequence ID" value="KAF2149456.1"/>
    <property type="molecule type" value="Genomic_DNA"/>
</dbReference>
<dbReference type="PROSITE" id="PS51762">
    <property type="entry name" value="GH16_2"/>
    <property type="match status" value="1"/>
</dbReference>
<feature type="domain" description="GH16" evidence="2">
    <location>
        <begin position="53"/>
        <end position="328"/>
    </location>
</feature>
<comment type="caution">
    <text evidence="3">The sequence shown here is derived from an EMBL/GenBank/DDBJ whole genome shotgun (WGS) entry which is preliminary data.</text>
</comment>
<dbReference type="AlphaFoldDB" id="A0A9P4MJ57"/>
<sequence length="348" mass="38564">MTFTNKLSSILNKASDRLEEAVHKQSSAPHIPYASKPSSSSQQYPAHNPDHGPSQPPNPPPPSHNPYWQPSLSSPIDTSFRHELGAHGWGNAEAQNYTSSPANSFLSPAGIHVHAIAASSHPDPSQRYTSARLTSHQLLSRDRGVLSARITAPIARGVWPAFWLLPADPFSWPGDGEVDIFEAWDGSAMNHSCLHWGYFNGEDWDKHRVIETDLGSRILGRGVERDGVKTQVGGMRWQEKLGGREGMGTGAGVSFEFAWDDREGKEGRFVWYIDGRAVMKARKPAGTRRMREWRILINIAMGGNVCKGRLPEDGVYEMVVRDLTMSEGRDGGWEGFESDFREAKEGHP</sequence>
<dbReference type="PANTHER" id="PTHR10963:SF53">
    <property type="entry name" value="GH16 DOMAIN-CONTAINING PROTEIN"/>
    <property type="match status" value="1"/>
</dbReference>
<dbReference type="SUPFAM" id="SSF49899">
    <property type="entry name" value="Concanavalin A-like lectins/glucanases"/>
    <property type="match status" value="1"/>
</dbReference>
<dbReference type="Gene3D" id="2.60.120.200">
    <property type="match status" value="1"/>
</dbReference>
<feature type="compositionally biased region" description="Pro residues" evidence="1">
    <location>
        <begin position="54"/>
        <end position="64"/>
    </location>
</feature>
<proteinExistence type="predicted"/>
<feature type="region of interest" description="Disordered" evidence="1">
    <location>
        <begin position="18"/>
        <end position="72"/>
    </location>
</feature>
<organism evidence="3 4">
    <name type="scientific">Myriangium duriaei CBS 260.36</name>
    <dbReference type="NCBI Taxonomy" id="1168546"/>
    <lineage>
        <taxon>Eukaryota</taxon>
        <taxon>Fungi</taxon>
        <taxon>Dikarya</taxon>
        <taxon>Ascomycota</taxon>
        <taxon>Pezizomycotina</taxon>
        <taxon>Dothideomycetes</taxon>
        <taxon>Dothideomycetidae</taxon>
        <taxon>Myriangiales</taxon>
        <taxon>Myriangiaceae</taxon>
        <taxon>Myriangium</taxon>
    </lineage>
</organism>
<feature type="compositionally biased region" description="Polar residues" evidence="1">
    <location>
        <begin position="36"/>
        <end position="45"/>
    </location>
</feature>
<dbReference type="Proteomes" id="UP000799439">
    <property type="component" value="Unassembled WGS sequence"/>
</dbReference>
<dbReference type="InterPro" id="IPR000757">
    <property type="entry name" value="Beta-glucanase-like"/>
</dbReference>
<name>A0A9P4MJ57_9PEZI</name>
<dbReference type="InterPro" id="IPR050546">
    <property type="entry name" value="Glycosyl_Hydrlase_16"/>
</dbReference>
<evidence type="ECO:0000259" key="2">
    <source>
        <dbReference type="PROSITE" id="PS51762"/>
    </source>
</evidence>
<dbReference type="CDD" id="cd08023">
    <property type="entry name" value="GH16_laminarinase_like"/>
    <property type="match status" value="1"/>
</dbReference>